<name>A0ABD7RNV3_ECTME</name>
<accession>A0ABD7RNV3</accession>
<dbReference type="AlphaFoldDB" id="A0ABD7RNV3"/>
<dbReference type="GO" id="GO:0006310">
    <property type="term" value="P:DNA recombination"/>
    <property type="evidence" value="ECO:0007669"/>
    <property type="project" value="UniProtKB-KW"/>
</dbReference>
<sequence>MTIFPRMRGILNNSKKLNLPEAQLYPKNRVLCFPTNQVLVQIVRAQTMQNPFNYSASGDQPQISPDSPHAQLLTLAKDHGRDVGVIAEMLRFLDVHPQLIDFPRVIQGLVNTLDAMDVPPVLSLGASDLRVWRDECCWIISIRNNPDFVAALGPMFYQGDERRTRNPVIGKGVQEHAFPFATLWHEPADSECEQDYYRLIGQLLVSYQQRADGLGLRGQRYTAYLELRALCALQTLSIPSDLNVWSSSAVFAQGCRQFDAGNSTNYLAEYFAPIVRLARYLGGEEPPERHGGGGHRHHGGSNSAGLGVLITQGATEFPFDDPDDPDLLPGYISFVVSQPLDDDLDEALPPGELTAASEICLIDTRGEVRPYVAELLSHEGMLAHIARSRQFLPFGYNLLTQYELANLLFGVTDEFLFCRERIRNAPGQEQTQIRRRLEALLVLHLMLWFGRSLEDCKKLRIAERNARPSSVLELVLTDETGPAEFRFFAPTPDYAAEELLPREAVRASQPTISVPDMVGAAGLVMAIRDLSSVNGTAVITCKIKDVEREIRILLGELGGADPRYTMHKVRSYLHRQIIADSHDVVAATMLSGMPCISANTALYYSQYSINYLRRLYCQSVQRVLAAVYATVGLEAPGASISVVPEVAVGARNCLRLVTVKSNLDALLAVLRKRPRKNLQQLIHWHNCFSLWTVQMFFMATGCRAIRDPLKHEDEFISPGGHGALGDKGSDDGHMSRLVVLTDLLRRQLKAYKAHCRAITGQLELHAPAPTNGFFLRLTDDGCLSYEEIRPLHIKAVMRQIEGFTPHAVNGFRKFLRTELAERGCPPETLSALMGHWLSGEEPQDIYSSFCPRTYVQSLHAHLLPLMRELGWTVRNSHLVAEADV</sequence>
<dbReference type="EMBL" id="SCFV01000023">
    <property type="protein sequence ID" value="TRO10348.1"/>
    <property type="molecule type" value="Genomic_DNA"/>
</dbReference>
<dbReference type="RefSeq" id="WP_143503445.1">
    <property type="nucleotide sequence ID" value="NZ_SCFV01000023.1"/>
</dbReference>
<dbReference type="Proteomes" id="UP000317327">
    <property type="component" value="Unassembled WGS sequence"/>
</dbReference>
<comment type="caution">
    <text evidence="2">The sequence shown here is derived from an EMBL/GenBank/DDBJ whole genome shotgun (WGS) entry which is preliminary data.</text>
</comment>
<reference evidence="2 3" key="1">
    <citation type="submission" date="2019-01" db="EMBL/GenBank/DDBJ databases">
        <title>Whole genome shotgun sequencing of Pseudomonas spp. isolated by its ability to degrade furfural.</title>
        <authorList>
            <person name="Donoso R."/>
            <person name="Farkas C."/>
            <person name="Villegas P."/>
            <person name="Gonzales-Toro F."/>
            <person name="Guajardo-Parra M."/>
            <person name="Araya-Nail M."/>
            <person name="Morgante V."/>
            <person name="Perez-Pantoja D."/>
        </authorList>
    </citation>
    <scope>NUCLEOTIDE SEQUENCE [LARGE SCALE GENOMIC DNA]</scope>
    <source>
        <strain evidence="2 3">VN231</strain>
    </source>
</reference>
<dbReference type="CDD" id="cd00397">
    <property type="entry name" value="DNA_BRE_C"/>
    <property type="match status" value="1"/>
</dbReference>
<proteinExistence type="predicted"/>
<dbReference type="SUPFAM" id="SSF56349">
    <property type="entry name" value="DNA breaking-rejoining enzymes"/>
    <property type="match status" value="1"/>
</dbReference>
<dbReference type="Gene3D" id="1.10.443.10">
    <property type="entry name" value="Intergrase catalytic core"/>
    <property type="match status" value="1"/>
</dbReference>
<evidence type="ECO:0000313" key="2">
    <source>
        <dbReference type="EMBL" id="TRO10348.1"/>
    </source>
</evidence>
<organism evidence="2 3">
    <name type="scientific">Ectopseudomonas mendocina</name>
    <name type="common">Pseudomonas mendocina</name>
    <dbReference type="NCBI Taxonomy" id="300"/>
    <lineage>
        <taxon>Bacteria</taxon>
        <taxon>Pseudomonadati</taxon>
        <taxon>Pseudomonadota</taxon>
        <taxon>Gammaproteobacteria</taxon>
        <taxon>Pseudomonadales</taxon>
        <taxon>Pseudomonadaceae</taxon>
        <taxon>Ectopseudomonas</taxon>
    </lineage>
</organism>
<keyword evidence="1" id="KW-0233">DNA recombination</keyword>
<protein>
    <submittedName>
        <fullName evidence="2">Site-specific integrase</fullName>
    </submittedName>
</protein>
<gene>
    <name evidence="2" type="ORF">EQ836_25755</name>
</gene>
<dbReference type="InterPro" id="IPR011010">
    <property type="entry name" value="DNA_brk_join_enz"/>
</dbReference>
<evidence type="ECO:0000313" key="3">
    <source>
        <dbReference type="Proteomes" id="UP000317327"/>
    </source>
</evidence>
<evidence type="ECO:0000256" key="1">
    <source>
        <dbReference type="ARBA" id="ARBA00023172"/>
    </source>
</evidence>
<dbReference type="InterPro" id="IPR013762">
    <property type="entry name" value="Integrase-like_cat_sf"/>
</dbReference>